<accession>A0A2V1D3Y1</accession>
<proteinExistence type="predicted"/>
<reference evidence="1 2" key="1">
    <citation type="journal article" date="2018" name="Sci. Rep.">
        <title>Comparative genomics provides insights into the lifestyle and reveals functional heterogeneity of dark septate endophytic fungi.</title>
        <authorList>
            <person name="Knapp D.G."/>
            <person name="Nemeth J.B."/>
            <person name="Barry K."/>
            <person name="Hainaut M."/>
            <person name="Henrissat B."/>
            <person name="Johnson J."/>
            <person name="Kuo A."/>
            <person name="Lim J.H.P."/>
            <person name="Lipzen A."/>
            <person name="Nolan M."/>
            <person name="Ohm R.A."/>
            <person name="Tamas L."/>
            <person name="Grigoriev I.V."/>
            <person name="Spatafora J.W."/>
            <person name="Nagy L.G."/>
            <person name="Kovacs G.M."/>
        </authorList>
    </citation>
    <scope>NUCLEOTIDE SEQUENCE [LARGE SCALE GENOMIC DNA]</scope>
    <source>
        <strain evidence="1 2">DSE2036</strain>
    </source>
</reference>
<dbReference type="Proteomes" id="UP000244855">
    <property type="component" value="Unassembled WGS sequence"/>
</dbReference>
<evidence type="ECO:0000313" key="2">
    <source>
        <dbReference type="Proteomes" id="UP000244855"/>
    </source>
</evidence>
<protein>
    <recommendedName>
        <fullName evidence="3">ATPase AAA-type core domain-containing protein</fullName>
    </recommendedName>
</protein>
<dbReference type="STRING" id="97972.A0A2V1D3Y1"/>
<dbReference type="Gene3D" id="3.40.50.300">
    <property type="entry name" value="P-loop containing nucleotide triphosphate hydrolases"/>
    <property type="match status" value="1"/>
</dbReference>
<organism evidence="1 2">
    <name type="scientific">Periconia macrospinosa</name>
    <dbReference type="NCBI Taxonomy" id="97972"/>
    <lineage>
        <taxon>Eukaryota</taxon>
        <taxon>Fungi</taxon>
        <taxon>Dikarya</taxon>
        <taxon>Ascomycota</taxon>
        <taxon>Pezizomycotina</taxon>
        <taxon>Dothideomycetes</taxon>
        <taxon>Pleosporomycetidae</taxon>
        <taxon>Pleosporales</taxon>
        <taxon>Massarineae</taxon>
        <taxon>Periconiaceae</taxon>
        <taxon>Periconia</taxon>
    </lineage>
</organism>
<dbReference type="EMBL" id="KZ805651">
    <property type="protein sequence ID" value="PVH92760.1"/>
    <property type="molecule type" value="Genomic_DNA"/>
</dbReference>
<sequence length="146" mass="16402">MSLSTVLNILDGLVSPEGRALIITANYIKRVDPALIRFGRVDTKVGFRHADEVMISQLFLFSKNSICQIREEKDCELPQLAEEFMAKVPKMECSPAKVMSLLLANTQSPHNTIASVDTRVERIREKREKCTRTNSCSEARTVFGSI</sequence>
<dbReference type="InterPro" id="IPR050747">
    <property type="entry name" value="Mitochondrial_chaperone_BCS1"/>
</dbReference>
<gene>
    <name evidence="1" type="ORF">DM02DRAFT_542971</name>
</gene>
<dbReference type="OrthoDB" id="10251412at2759"/>
<dbReference type="AlphaFoldDB" id="A0A2V1D3Y1"/>
<evidence type="ECO:0008006" key="3">
    <source>
        <dbReference type="Google" id="ProtNLM"/>
    </source>
</evidence>
<dbReference type="InterPro" id="IPR027417">
    <property type="entry name" value="P-loop_NTPase"/>
</dbReference>
<dbReference type="SUPFAM" id="SSF52540">
    <property type="entry name" value="P-loop containing nucleoside triphosphate hydrolases"/>
    <property type="match status" value="1"/>
</dbReference>
<name>A0A2V1D3Y1_9PLEO</name>
<keyword evidence="2" id="KW-1185">Reference proteome</keyword>
<evidence type="ECO:0000313" key="1">
    <source>
        <dbReference type="EMBL" id="PVH92760.1"/>
    </source>
</evidence>
<dbReference type="PANTHER" id="PTHR23070">
    <property type="entry name" value="BCS1 AAA-TYPE ATPASE"/>
    <property type="match status" value="1"/>
</dbReference>